<accession>A0A1B1Y3F0</accession>
<gene>
    <name evidence="3" type="ORF">AXE80_02790</name>
</gene>
<dbReference type="GO" id="GO:0016853">
    <property type="term" value="F:isomerase activity"/>
    <property type="evidence" value="ECO:0007669"/>
    <property type="project" value="UniProtKB-KW"/>
</dbReference>
<sequence>MDGKPTTENQQPVIKIVTILGARPQFVKAAVLSRVIVEHNEIEEVIVHTGQHYDNNMSMVFFEEMQIPVPKYNLNINGLSHGAMTGQMLAKIEEVLLFEKPEAVVVYGDTNSTLAGALAAQKLGIKVVHIEAGLRSFNMSMPEEVNRIVTDRIANLLLCPTQTAIDNLEKEGFRNHDIKIVNSGDIMKDAVEFYGALSQEKATVLEKHQLKQNDFVLATIHRQENTDDINALKGIFEGLLAIHQNKEVVMPLHPRTKSILEKHQLTYPITFIDPVGYFDMLALLQNCALVITDSGGLQKEAFFNKKACVIAREETEWVELVNNGFASLVGSDTQKMKEAYQYHISKQHDFSMSLYGNQVGQAIYKEIKKLIIQK</sequence>
<dbReference type="NCBIfam" id="TIGR00236">
    <property type="entry name" value="wecB"/>
    <property type="match status" value="1"/>
</dbReference>
<evidence type="ECO:0000313" key="4">
    <source>
        <dbReference type="Proteomes" id="UP000092967"/>
    </source>
</evidence>
<feature type="domain" description="UDP-N-acetylglucosamine 2-epimerase" evidence="2">
    <location>
        <begin position="37"/>
        <end position="349"/>
    </location>
</feature>
<proteinExistence type="inferred from homology"/>
<dbReference type="KEGG" id="wfu:AXE80_02790"/>
<dbReference type="PANTHER" id="PTHR43174:SF1">
    <property type="entry name" value="UDP-N-ACETYLGLUCOSAMINE 2-EPIMERASE"/>
    <property type="match status" value="1"/>
</dbReference>
<dbReference type="RefSeq" id="WP_068824380.1">
    <property type="nucleotide sequence ID" value="NZ_CP014224.1"/>
</dbReference>
<evidence type="ECO:0000259" key="2">
    <source>
        <dbReference type="Pfam" id="PF02350"/>
    </source>
</evidence>
<dbReference type="Pfam" id="PF02350">
    <property type="entry name" value="Epimerase_2"/>
    <property type="match status" value="1"/>
</dbReference>
<dbReference type="OrthoDB" id="9803238at2"/>
<dbReference type="CDD" id="cd03786">
    <property type="entry name" value="GTB_UDP-GlcNAc_2-Epimerase"/>
    <property type="match status" value="1"/>
</dbReference>
<dbReference type="InterPro" id="IPR003331">
    <property type="entry name" value="UDP_GlcNAc_Epimerase_2_dom"/>
</dbReference>
<dbReference type="PANTHER" id="PTHR43174">
    <property type="entry name" value="UDP-N-ACETYLGLUCOSAMINE 2-EPIMERASE"/>
    <property type="match status" value="1"/>
</dbReference>
<keyword evidence="1" id="KW-0413">Isomerase</keyword>
<reference evidence="3 4" key="1">
    <citation type="submission" date="2016-02" db="EMBL/GenBank/DDBJ databases">
        <authorList>
            <person name="Wen L."/>
            <person name="He K."/>
            <person name="Yang H."/>
        </authorList>
    </citation>
    <scope>NUCLEOTIDE SEQUENCE [LARGE SCALE GENOMIC DNA]</scope>
    <source>
        <strain evidence="3 4">CZ1127</strain>
    </source>
</reference>
<organism evidence="3 4">
    <name type="scientific">Wenyingzhuangia fucanilytica</name>
    <dbReference type="NCBI Taxonomy" id="1790137"/>
    <lineage>
        <taxon>Bacteria</taxon>
        <taxon>Pseudomonadati</taxon>
        <taxon>Bacteroidota</taxon>
        <taxon>Flavobacteriia</taxon>
        <taxon>Flavobacteriales</taxon>
        <taxon>Flavobacteriaceae</taxon>
        <taxon>Wenyingzhuangia</taxon>
    </lineage>
</organism>
<name>A0A1B1Y3F0_9FLAO</name>
<dbReference type="EMBL" id="CP014224">
    <property type="protein sequence ID" value="ANW95277.1"/>
    <property type="molecule type" value="Genomic_DNA"/>
</dbReference>
<evidence type="ECO:0000256" key="1">
    <source>
        <dbReference type="RuleBase" id="RU003513"/>
    </source>
</evidence>
<evidence type="ECO:0000313" key="3">
    <source>
        <dbReference type="EMBL" id="ANW95277.1"/>
    </source>
</evidence>
<dbReference type="AlphaFoldDB" id="A0A1B1Y3F0"/>
<keyword evidence="4" id="KW-1185">Reference proteome</keyword>
<dbReference type="STRING" id="1790137.AXE80_02790"/>
<dbReference type="SUPFAM" id="SSF53756">
    <property type="entry name" value="UDP-Glycosyltransferase/glycogen phosphorylase"/>
    <property type="match status" value="1"/>
</dbReference>
<dbReference type="InterPro" id="IPR029767">
    <property type="entry name" value="WecB-like"/>
</dbReference>
<protein>
    <submittedName>
        <fullName evidence="3">UDP-N-acetyl glucosamine 2-epimerase</fullName>
    </submittedName>
</protein>
<comment type="similarity">
    <text evidence="1">Belongs to the UDP-N-acetylglucosamine 2-epimerase family.</text>
</comment>
<dbReference type="Gene3D" id="3.40.50.2000">
    <property type="entry name" value="Glycogen Phosphorylase B"/>
    <property type="match status" value="2"/>
</dbReference>
<dbReference type="Proteomes" id="UP000092967">
    <property type="component" value="Chromosome"/>
</dbReference>